<feature type="repeat" description="PPR" evidence="2">
    <location>
        <begin position="426"/>
        <end position="460"/>
    </location>
</feature>
<name>A0ABQ7VEK7_SOLTU</name>
<sequence>MPLPPLSRASQGFCIPAAMNHGKRILSSLRLRNSLFFTQLSRAPSSNHQVTQHLYLSPSLLTQIYTSTSILGASQNVFFSSKTESFVDIILSNDWSKQLEKDLGKNDFPVTHEAVMYLLKKLDKEPQKAGDFLKWVVKQKGFKPSSSMYSLMLRIYANRESMKDFWTTIKEMKENGFYIDEETYKSIHSIFRNLKMETDATALKHFYGRMIKDNAMGDVAKDVSELITKHEWGVEVERQLGEMKLPVSDNFVLRVLKELREIGYPLKAFSFFKWVARNLDFQHTTVTYNGILRVLCREESIEEFWGVVKEMMSLGFEIDLDTYIKISRHFQKIKMLKDAVELYELMMDGQFKPSLGECNILLRSIAQSHPSDLDLLFRVVEKFEAAGHSRSKIIYDVIHRCLTNLGRFEEAEKITEAMRDAGFEPDNITYSQLIYGLCKVRRLEEASKVMDVMEECGCIPDIKTWTVLIQGHCFAGEVDKALFCFAKMMERNVDTDADLLDVLLNGFLSQRRVFGAYQLLTELMNKFQMRPWQATYKLVIQKLLGERKFKEALDLLRRMKKHNYPPFPEPFLQYISKSGTVEDAVEFLKALSVKDYPSVSAYQHVFQSFFAEGRHSEAKDLLYKCPHHIRQHPAICGLFGSSNSNSGKVKRFPRQSSTSV</sequence>
<accession>A0ABQ7VEK7</accession>
<dbReference type="InterPro" id="IPR002885">
    <property type="entry name" value="PPR_rpt"/>
</dbReference>
<evidence type="ECO:0000313" key="4">
    <source>
        <dbReference type="Proteomes" id="UP000826656"/>
    </source>
</evidence>
<evidence type="ECO:0000256" key="1">
    <source>
        <dbReference type="ARBA" id="ARBA00022737"/>
    </source>
</evidence>
<dbReference type="Proteomes" id="UP000826656">
    <property type="component" value="Unassembled WGS sequence"/>
</dbReference>
<dbReference type="PANTHER" id="PTHR47003:SF2">
    <property type="entry name" value="OS01G0970900 PROTEIN"/>
    <property type="match status" value="1"/>
</dbReference>
<organism evidence="3 4">
    <name type="scientific">Solanum tuberosum</name>
    <name type="common">Potato</name>
    <dbReference type="NCBI Taxonomy" id="4113"/>
    <lineage>
        <taxon>Eukaryota</taxon>
        <taxon>Viridiplantae</taxon>
        <taxon>Streptophyta</taxon>
        <taxon>Embryophyta</taxon>
        <taxon>Tracheophyta</taxon>
        <taxon>Spermatophyta</taxon>
        <taxon>Magnoliopsida</taxon>
        <taxon>eudicotyledons</taxon>
        <taxon>Gunneridae</taxon>
        <taxon>Pentapetalae</taxon>
        <taxon>asterids</taxon>
        <taxon>lamiids</taxon>
        <taxon>Solanales</taxon>
        <taxon>Solanaceae</taxon>
        <taxon>Solanoideae</taxon>
        <taxon>Solaneae</taxon>
        <taxon>Solanum</taxon>
    </lineage>
</organism>
<feature type="repeat" description="PPR" evidence="2">
    <location>
        <begin position="284"/>
        <end position="318"/>
    </location>
</feature>
<dbReference type="Pfam" id="PF12854">
    <property type="entry name" value="PPR_1"/>
    <property type="match status" value="1"/>
</dbReference>
<keyword evidence="1" id="KW-0677">Repeat</keyword>
<protein>
    <recommendedName>
        <fullName evidence="5">Pentatricopeptide repeat-containing protein</fullName>
    </recommendedName>
</protein>
<gene>
    <name evidence="3" type="ORF">KY290_018553</name>
</gene>
<feature type="repeat" description="PPR" evidence="2">
    <location>
        <begin position="532"/>
        <end position="566"/>
    </location>
</feature>
<dbReference type="Gene3D" id="1.25.40.10">
    <property type="entry name" value="Tetratricopeptide repeat domain"/>
    <property type="match status" value="4"/>
</dbReference>
<evidence type="ECO:0000313" key="3">
    <source>
        <dbReference type="EMBL" id="KAH0762480.1"/>
    </source>
</evidence>
<feature type="repeat" description="PPR" evidence="2">
    <location>
        <begin position="391"/>
        <end position="425"/>
    </location>
</feature>
<evidence type="ECO:0008006" key="5">
    <source>
        <dbReference type="Google" id="ProtNLM"/>
    </source>
</evidence>
<dbReference type="InterPro" id="IPR044578">
    <property type="entry name" value="BIR6-like"/>
</dbReference>
<feature type="repeat" description="PPR" evidence="2">
    <location>
        <begin position="461"/>
        <end position="495"/>
    </location>
</feature>
<reference evidence="3 4" key="1">
    <citation type="journal article" date="2021" name="bioRxiv">
        <title>Chromosome-scale and haplotype-resolved genome assembly of a tetraploid potato cultivar.</title>
        <authorList>
            <person name="Sun H."/>
            <person name="Jiao W.-B."/>
            <person name="Krause K."/>
            <person name="Campoy J.A."/>
            <person name="Goel M."/>
            <person name="Folz-Donahue K."/>
            <person name="Kukat C."/>
            <person name="Huettel B."/>
            <person name="Schneeberger K."/>
        </authorList>
    </citation>
    <scope>NUCLEOTIDE SEQUENCE [LARGE SCALE GENOMIC DNA]</scope>
    <source>
        <strain evidence="3">SolTubOtavaFocal</strain>
        <tissue evidence="3">Leaves</tissue>
    </source>
</reference>
<dbReference type="Pfam" id="PF01535">
    <property type="entry name" value="PPR"/>
    <property type="match status" value="3"/>
</dbReference>
<proteinExistence type="predicted"/>
<evidence type="ECO:0000256" key="2">
    <source>
        <dbReference type="PROSITE-ProRule" id="PRU00708"/>
    </source>
</evidence>
<keyword evidence="4" id="KW-1185">Reference proteome</keyword>
<dbReference type="InterPro" id="IPR011990">
    <property type="entry name" value="TPR-like_helical_dom_sf"/>
</dbReference>
<dbReference type="Pfam" id="PF13041">
    <property type="entry name" value="PPR_2"/>
    <property type="match status" value="1"/>
</dbReference>
<dbReference type="PANTHER" id="PTHR47003">
    <property type="entry name" value="OS01G0970900 PROTEIN"/>
    <property type="match status" value="1"/>
</dbReference>
<dbReference type="EMBL" id="JAIVGD010000013">
    <property type="protein sequence ID" value="KAH0762480.1"/>
    <property type="molecule type" value="Genomic_DNA"/>
</dbReference>
<dbReference type="NCBIfam" id="TIGR00756">
    <property type="entry name" value="PPR"/>
    <property type="match status" value="5"/>
</dbReference>
<dbReference type="PROSITE" id="PS51375">
    <property type="entry name" value="PPR"/>
    <property type="match status" value="5"/>
</dbReference>
<comment type="caution">
    <text evidence="3">The sequence shown here is derived from an EMBL/GenBank/DDBJ whole genome shotgun (WGS) entry which is preliminary data.</text>
</comment>